<dbReference type="EMBL" id="JBBBDM010000002">
    <property type="protein sequence ID" value="MEI5686878.1"/>
    <property type="molecule type" value="Genomic_DNA"/>
</dbReference>
<gene>
    <name evidence="1" type="ORF">V8201_07275</name>
</gene>
<accession>A0ABU8H1N6</accession>
<keyword evidence="2" id="KW-1185">Reference proteome</keyword>
<dbReference type="InterPro" id="IPR029060">
    <property type="entry name" value="PIN-like_dom_sf"/>
</dbReference>
<dbReference type="RefSeq" id="WP_336544859.1">
    <property type="nucleotide sequence ID" value="NZ_JBBBDM010000002.1"/>
</dbReference>
<organism evidence="1 2">
    <name type="scientific">Sphingomonas kyungheensis</name>
    <dbReference type="NCBI Taxonomy" id="1069987"/>
    <lineage>
        <taxon>Bacteria</taxon>
        <taxon>Pseudomonadati</taxon>
        <taxon>Pseudomonadota</taxon>
        <taxon>Alphaproteobacteria</taxon>
        <taxon>Sphingomonadales</taxon>
        <taxon>Sphingomonadaceae</taxon>
        <taxon>Sphingomonas</taxon>
    </lineage>
</organism>
<sequence length="61" mass="6738">MRAFDIALRIGHPVYDCLYLALAESLDLMILTVDHKLILACGHTDFAGLLISLEDAARLPQ</sequence>
<name>A0ABU8H1N6_9SPHN</name>
<evidence type="ECO:0000313" key="2">
    <source>
        <dbReference type="Proteomes" id="UP001367771"/>
    </source>
</evidence>
<dbReference type="CDD" id="cd09873">
    <property type="entry name" value="PIN_Pae0151-like"/>
    <property type="match status" value="1"/>
</dbReference>
<evidence type="ECO:0000313" key="1">
    <source>
        <dbReference type="EMBL" id="MEI5686878.1"/>
    </source>
</evidence>
<protein>
    <submittedName>
        <fullName evidence="1">Type II toxin-antitoxin system VapC family toxin</fullName>
    </submittedName>
</protein>
<dbReference type="SUPFAM" id="SSF88723">
    <property type="entry name" value="PIN domain-like"/>
    <property type="match status" value="1"/>
</dbReference>
<dbReference type="InterPro" id="IPR044153">
    <property type="entry name" value="PIN_Pae0151-like"/>
</dbReference>
<reference evidence="1 2" key="1">
    <citation type="journal article" date="2013" name="Int. J. Syst. Evol. Microbiol.">
        <title>Sphingomonas kyungheensis sp. nov., a bacterium with ginsenoside-converting activity isolated from soil of a ginseng field.</title>
        <authorList>
            <person name="Son H.M."/>
            <person name="Yang J.E."/>
            <person name="Park Y."/>
            <person name="Han C.K."/>
            <person name="Kim S.G."/>
            <person name="Kook M."/>
            <person name="Yi T.H."/>
        </authorList>
    </citation>
    <scope>NUCLEOTIDE SEQUENCE [LARGE SCALE GENOMIC DNA]</scope>
    <source>
        <strain evidence="1 2">LMG 26582</strain>
    </source>
</reference>
<dbReference type="Gene3D" id="3.40.50.1010">
    <property type="entry name" value="5'-nuclease"/>
    <property type="match status" value="1"/>
</dbReference>
<comment type="caution">
    <text evidence="1">The sequence shown here is derived from an EMBL/GenBank/DDBJ whole genome shotgun (WGS) entry which is preliminary data.</text>
</comment>
<dbReference type="Proteomes" id="UP001367771">
    <property type="component" value="Unassembled WGS sequence"/>
</dbReference>
<proteinExistence type="predicted"/>